<dbReference type="GO" id="GO:0016791">
    <property type="term" value="F:phosphatase activity"/>
    <property type="evidence" value="ECO:0007669"/>
    <property type="project" value="UniProtKB-ARBA"/>
</dbReference>
<dbReference type="PANTHER" id="PTHR16469">
    <property type="entry name" value="UBIQUITIN-ASSOCIATED AND SH3 DOMAIN-CONTAINING BA-RELATED"/>
    <property type="match status" value="1"/>
</dbReference>
<sequence length="505" mass="57929">MMTLNSIIIVIFIALFAVFSQQNEVKPSDQQLKDVEKTFTKIGLEGVPQPNQRGTIQYPPPVQFGQRRYDVPDPRLGYGPQQLNYGYNPNLYSHLQPGPVLGPNPPYNGYDLYYSANIYRPPQQYYPGQPIHGTFPKQNTGFSETEINGIDVLKMAKCYMDAFYQKPPSIPRNDIVAMEETLNPHLAFSGGIDDYIDYKYDKWRTKLGPFSLPLSKYFDLDNFNKITKKLEAELEQVKVKAEFEDDHQNDIPEFPPVKRVICFDNINIQHIFASPYERTLQTALLLLGESHKNFDSKGNLENELKIKVEPGFIENMIDCVNKPIGYEDINELAKHHSHLDSEYVPILNREDLARDYKEEESLESDIGCFNRVEYVLNQLLYNDKKQCLKNPFFNKSLVDQIEKGNYHSEWIQPGEETAEQILIVTHGMLLNAVHNHIAGMFTYSAQTSIVKIVELDPSSEYAKGQQGTTSPSNENDYFKNLRLVYFGAVTPLIEAGEKLEDLFNH</sequence>
<proteinExistence type="predicted"/>
<dbReference type="SUPFAM" id="SSF53254">
    <property type="entry name" value="Phosphoglycerate mutase-like"/>
    <property type="match status" value="1"/>
</dbReference>
<organism evidence="2 3">
    <name type="scientific">Meloidogyne javanica</name>
    <name type="common">Root-knot nematode worm</name>
    <dbReference type="NCBI Taxonomy" id="6303"/>
    <lineage>
        <taxon>Eukaryota</taxon>
        <taxon>Metazoa</taxon>
        <taxon>Ecdysozoa</taxon>
        <taxon>Nematoda</taxon>
        <taxon>Chromadorea</taxon>
        <taxon>Rhabditida</taxon>
        <taxon>Tylenchina</taxon>
        <taxon>Tylenchomorpha</taxon>
        <taxon>Tylenchoidea</taxon>
        <taxon>Meloidogynidae</taxon>
        <taxon>Meloidogyninae</taxon>
        <taxon>Meloidogyne</taxon>
        <taxon>Meloidogyne incognita group</taxon>
    </lineage>
</organism>
<keyword evidence="1" id="KW-0732">Signal</keyword>
<accession>A0A915M841</accession>
<reference evidence="3" key="1">
    <citation type="submission" date="2022-11" db="UniProtKB">
        <authorList>
            <consortium name="WormBaseParasite"/>
        </authorList>
    </citation>
    <scope>IDENTIFICATION</scope>
</reference>
<dbReference type="Proteomes" id="UP000887561">
    <property type="component" value="Unplaced"/>
</dbReference>
<name>A0A915M841_MELJA</name>
<dbReference type="Gene3D" id="3.40.50.1240">
    <property type="entry name" value="Phosphoglycerate mutase-like"/>
    <property type="match status" value="1"/>
</dbReference>
<feature type="signal peptide" evidence="1">
    <location>
        <begin position="1"/>
        <end position="20"/>
    </location>
</feature>
<evidence type="ECO:0000256" key="1">
    <source>
        <dbReference type="SAM" id="SignalP"/>
    </source>
</evidence>
<evidence type="ECO:0000313" key="2">
    <source>
        <dbReference type="Proteomes" id="UP000887561"/>
    </source>
</evidence>
<dbReference type="WBParaSite" id="scaffold3026_cov290.g5848">
    <property type="protein sequence ID" value="scaffold3026_cov290.g5848"/>
    <property type="gene ID" value="scaffold3026_cov290.g5848"/>
</dbReference>
<evidence type="ECO:0000313" key="3">
    <source>
        <dbReference type="WBParaSite" id="scaffold3026_cov290.g5848"/>
    </source>
</evidence>
<keyword evidence="2" id="KW-1185">Reference proteome</keyword>
<dbReference type="InterPro" id="IPR051710">
    <property type="entry name" value="Phosphatase_SH3-domain"/>
</dbReference>
<dbReference type="AlphaFoldDB" id="A0A915M841"/>
<protein>
    <submittedName>
        <fullName evidence="3">Uncharacterized protein</fullName>
    </submittedName>
</protein>
<dbReference type="PANTHER" id="PTHR16469:SF27">
    <property type="entry name" value="UBIQUITIN-ASSOCIATED AND SH3 DOMAIN-CONTAINING BA-RELATED"/>
    <property type="match status" value="1"/>
</dbReference>
<dbReference type="InterPro" id="IPR029033">
    <property type="entry name" value="His_PPase_superfam"/>
</dbReference>
<feature type="chain" id="PRO_5038101238" evidence="1">
    <location>
        <begin position="21"/>
        <end position="505"/>
    </location>
</feature>